<keyword evidence="2" id="KW-1185">Reference proteome</keyword>
<sequence length="253" mass="27638">MSIFFNTATGNRLIDNVNIVPEFIGKVTLSNSPSVGDVGSESGYRLHRYAGRMPATNGRPYMVFWSIPASFSDVWWLPVEVVGFSGSAQVSAVIDAFFAPGTPMPAVLPEAYVFSLGPVEISPLKMAARVWDNAGRLLFDSGKMHLALQHAVGGMRVDFSTSVLALPSLSSKAAFLVPSVFHRREVYAEGDQEAIVTDWYACVRFTGGEMIARLVQVYRTGVTPSQEWSYQQDHTYGNTTGLVLPVIDASIYD</sequence>
<dbReference type="Proteomes" id="UP000316665">
    <property type="component" value="Chromosome"/>
</dbReference>
<proteinExistence type="predicted"/>
<reference evidence="1 2" key="1">
    <citation type="submission" date="2019-06" db="EMBL/GenBank/DDBJ databases">
        <title>Complete genome sequence of Janthinobacterium sp. SNU WT3 isolated from diseased rainbow trout.</title>
        <authorList>
            <person name="Oh W.T."/>
            <person name="Park S.C."/>
        </authorList>
    </citation>
    <scope>NUCLEOTIDE SEQUENCE [LARGE SCALE GENOMIC DNA]</scope>
    <source>
        <strain evidence="1 2">SNU WT3</strain>
    </source>
</reference>
<name>A0A4Y6R986_9BURK</name>
<evidence type="ECO:0000313" key="1">
    <source>
        <dbReference type="EMBL" id="QDG69433.1"/>
    </source>
</evidence>
<evidence type="ECO:0000313" key="2">
    <source>
        <dbReference type="Proteomes" id="UP000316665"/>
    </source>
</evidence>
<dbReference type="EMBL" id="CP041185">
    <property type="protein sequence ID" value="QDG69433.1"/>
    <property type="molecule type" value="Genomic_DNA"/>
</dbReference>
<dbReference type="AlphaFoldDB" id="A0A4Y6R986"/>
<dbReference type="KEGG" id="jas:FJQ89_02645"/>
<accession>A0A4Y6R986</accession>
<dbReference type="RefSeq" id="WP_141168922.1">
    <property type="nucleotide sequence ID" value="NZ_CP041185.1"/>
</dbReference>
<gene>
    <name evidence="1" type="ORF">FJQ89_02645</name>
</gene>
<organism evidence="1 2">
    <name type="scientific">Janthinobacterium tructae</name>
    <dbReference type="NCBI Taxonomy" id="2590869"/>
    <lineage>
        <taxon>Bacteria</taxon>
        <taxon>Pseudomonadati</taxon>
        <taxon>Pseudomonadota</taxon>
        <taxon>Betaproteobacteria</taxon>
        <taxon>Burkholderiales</taxon>
        <taxon>Oxalobacteraceae</taxon>
        <taxon>Janthinobacterium</taxon>
    </lineage>
</organism>
<protein>
    <submittedName>
        <fullName evidence="1">Uncharacterized protein</fullName>
    </submittedName>
</protein>